<accession>T1AJP9</accession>
<comment type="caution">
    <text evidence="5">The sequence shown here is derived from an EMBL/GenBank/DDBJ whole genome shotgun (WGS) entry which is preliminary data.</text>
</comment>
<evidence type="ECO:0000256" key="3">
    <source>
        <dbReference type="ARBA" id="ARBA00023004"/>
    </source>
</evidence>
<dbReference type="GO" id="GO:0009055">
    <property type="term" value="F:electron transfer activity"/>
    <property type="evidence" value="ECO:0007669"/>
    <property type="project" value="InterPro"/>
</dbReference>
<dbReference type="InterPro" id="IPR036909">
    <property type="entry name" value="Cyt_c-like_dom_sf"/>
</dbReference>
<evidence type="ECO:0000256" key="2">
    <source>
        <dbReference type="ARBA" id="ARBA00022723"/>
    </source>
</evidence>
<evidence type="ECO:0000256" key="1">
    <source>
        <dbReference type="ARBA" id="ARBA00022617"/>
    </source>
</evidence>
<sequence>MSDVVFHSLQYLSDADLQAIATYLRAQPVLVSPSDVQKIEVSPQLAVELAQQGRQIYINHCAECHQLDGRGVGEQYPPLAGNPSIAMQPGTNAIRMVLLGGFQPGTKGNPRPYSMPPFAQLLNDHDVAAVVTYIRQAWGNNAPAVSPAVVTRFRHVPE</sequence>
<name>T1AJP9_9ZZZZ</name>
<proteinExistence type="predicted"/>
<dbReference type="PROSITE" id="PS51007">
    <property type="entry name" value="CYTC"/>
    <property type="match status" value="1"/>
</dbReference>
<dbReference type="PANTHER" id="PTHR35008">
    <property type="entry name" value="BLL4482 PROTEIN-RELATED"/>
    <property type="match status" value="1"/>
</dbReference>
<gene>
    <name evidence="5" type="ORF">B2A_03506</name>
</gene>
<dbReference type="InterPro" id="IPR051459">
    <property type="entry name" value="Cytochrome_c-type_DH"/>
</dbReference>
<dbReference type="AlphaFoldDB" id="T1AJP9"/>
<evidence type="ECO:0000313" key="5">
    <source>
        <dbReference type="EMBL" id="EQD60776.1"/>
    </source>
</evidence>
<evidence type="ECO:0000259" key="4">
    <source>
        <dbReference type="PROSITE" id="PS51007"/>
    </source>
</evidence>
<dbReference type="PANTHER" id="PTHR35008:SF4">
    <property type="entry name" value="BLL4482 PROTEIN"/>
    <property type="match status" value="1"/>
</dbReference>
<keyword evidence="3" id="KW-0408">Iron</keyword>
<dbReference type="InterPro" id="IPR009056">
    <property type="entry name" value="Cyt_c-like_dom"/>
</dbReference>
<dbReference type="SUPFAM" id="SSF46626">
    <property type="entry name" value="Cytochrome c"/>
    <property type="match status" value="1"/>
</dbReference>
<feature type="domain" description="Cytochrome c" evidence="4">
    <location>
        <begin position="48"/>
        <end position="138"/>
    </location>
</feature>
<keyword evidence="1" id="KW-0349">Heme</keyword>
<organism evidence="5">
    <name type="scientific">mine drainage metagenome</name>
    <dbReference type="NCBI Taxonomy" id="410659"/>
    <lineage>
        <taxon>unclassified sequences</taxon>
        <taxon>metagenomes</taxon>
        <taxon>ecological metagenomes</taxon>
    </lineage>
</organism>
<keyword evidence="2" id="KW-0479">Metal-binding</keyword>
<dbReference type="EMBL" id="AUZZ01002351">
    <property type="protein sequence ID" value="EQD60776.1"/>
    <property type="molecule type" value="Genomic_DNA"/>
</dbReference>
<reference evidence="5" key="1">
    <citation type="submission" date="2013-08" db="EMBL/GenBank/DDBJ databases">
        <authorList>
            <person name="Mendez C."/>
            <person name="Richter M."/>
            <person name="Ferrer M."/>
            <person name="Sanchez J."/>
        </authorList>
    </citation>
    <scope>NUCLEOTIDE SEQUENCE</scope>
</reference>
<dbReference type="Pfam" id="PF00034">
    <property type="entry name" value="Cytochrom_C"/>
    <property type="match status" value="1"/>
</dbReference>
<reference evidence="5" key="2">
    <citation type="journal article" date="2014" name="ISME J.">
        <title>Microbial stratification in low pH oxic and suboxic macroscopic growths along an acid mine drainage.</title>
        <authorList>
            <person name="Mendez-Garcia C."/>
            <person name="Mesa V."/>
            <person name="Sprenger R.R."/>
            <person name="Richter M."/>
            <person name="Diez M.S."/>
            <person name="Solano J."/>
            <person name="Bargiela R."/>
            <person name="Golyshina O.V."/>
            <person name="Manteca A."/>
            <person name="Ramos J.L."/>
            <person name="Gallego J.R."/>
            <person name="Llorente I."/>
            <person name="Martins Dos Santos V.A."/>
            <person name="Jensen O.N."/>
            <person name="Pelaez A.I."/>
            <person name="Sanchez J."/>
            <person name="Ferrer M."/>
        </authorList>
    </citation>
    <scope>NUCLEOTIDE SEQUENCE</scope>
</reference>
<dbReference type="Gene3D" id="1.10.760.10">
    <property type="entry name" value="Cytochrome c-like domain"/>
    <property type="match status" value="1"/>
</dbReference>
<dbReference type="GO" id="GO:0046872">
    <property type="term" value="F:metal ion binding"/>
    <property type="evidence" value="ECO:0007669"/>
    <property type="project" value="UniProtKB-KW"/>
</dbReference>
<protein>
    <submittedName>
        <fullName evidence="5">Gluconate 2-dehydrogenase (Acceptor)</fullName>
    </submittedName>
</protein>
<dbReference type="GO" id="GO:0020037">
    <property type="term" value="F:heme binding"/>
    <property type="evidence" value="ECO:0007669"/>
    <property type="project" value="InterPro"/>
</dbReference>